<dbReference type="RefSeq" id="XP_030980603.1">
    <property type="nucleotide sequence ID" value="XM_031127865.1"/>
</dbReference>
<keyword evidence="3" id="KW-1185">Reference proteome</keyword>
<feature type="region of interest" description="Disordered" evidence="1">
    <location>
        <begin position="84"/>
        <end position="131"/>
    </location>
</feature>
<dbReference type="GeneID" id="41962774"/>
<gene>
    <name evidence="4" type="ORF">PgNI_07860</name>
</gene>
<feature type="transmembrane region" description="Helical" evidence="2">
    <location>
        <begin position="137"/>
        <end position="159"/>
    </location>
</feature>
<proteinExistence type="predicted"/>
<evidence type="ECO:0000256" key="2">
    <source>
        <dbReference type="SAM" id="Phobius"/>
    </source>
</evidence>
<name>A0A6P8B0B0_PYRGI</name>
<feature type="compositionally biased region" description="Low complexity" evidence="1">
    <location>
        <begin position="99"/>
        <end position="121"/>
    </location>
</feature>
<reference evidence="4" key="3">
    <citation type="submission" date="2025-08" db="UniProtKB">
        <authorList>
            <consortium name="RefSeq"/>
        </authorList>
    </citation>
    <scope>IDENTIFICATION</scope>
    <source>
        <strain evidence="4">NI907</strain>
    </source>
</reference>
<evidence type="ECO:0000313" key="4">
    <source>
        <dbReference type="RefSeq" id="XP_030980603.1"/>
    </source>
</evidence>
<keyword evidence="2" id="KW-0472">Membrane</keyword>
<protein>
    <recommendedName>
        <fullName evidence="5">Mid2 domain-containing protein</fullName>
    </recommendedName>
</protein>
<reference evidence="4" key="2">
    <citation type="submission" date="2019-10" db="EMBL/GenBank/DDBJ databases">
        <authorList>
            <consortium name="NCBI Genome Project"/>
        </authorList>
    </citation>
    <scope>NUCLEOTIDE SEQUENCE</scope>
    <source>
        <strain evidence="4">NI907</strain>
    </source>
</reference>
<accession>A0A6P8B0B0</accession>
<dbReference type="Proteomes" id="UP000515153">
    <property type="component" value="Unplaced"/>
</dbReference>
<sequence length="246" mass="26701">MTFHAFDVVNVSYLSYLISPTMFTWCSSNGSSIDFKDAQPARPGNGWVLVELKFPYQPGQSCWFNLQSGSEPEKRVNSEKFTIISEPRPTPTTLGLQEPSGTSTATPRPTTTPAAPSATVADGSASTNQQLSSGAKAGIGVGASLGALLLLSLVFFLGFRFRAGLSETGSQQRIVQELDTTGASKASHSRAHSCMVPEEIVPIREHMDLYGTGMHPDFHLYQQPWRAPGIPELQTVPDVETHKYRV</sequence>
<evidence type="ECO:0000313" key="3">
    <source>
        <dbReference type="Proteomes" id="UP000515153"/>
    </source>
</evidence>
<reference evidence="4" key="1">
    <citation type="journal article" date="2019" name="Mol. Biol. Evol.">
        <title>Blast fungal genomes show frequent chromosomal changes, gene gains and losses, and effector gene turnover.</title>
        <authorList>
            <person name="Gomez Luciano L.B."/>
            <person name="Jason Tsai I."/>
            <person name="Chuma I."/>
            <person name="Tosa Y."/>
            <person name="Chen Y.H."/>
            <person name="Li J.Y."/>
            <person name="Li M.Y."/>
            <person name="Jade Lu M.Y."/>
            <person name="Nakayashiki H."/>
            <person name="Li W.H."/>
        </authorList>
    </citation>
    <scope>NUCLEOTIDE SEQUENCE</scope>
    <source>
        <strain evidence="4">NI907</strain>
    </source>
</reference>
<evidence type="ECO:0008006" key="5">
    <source>
        <dbReference type="Google" id="ProtNLM"/>
    </source>
</evidence>
<dbReference type="AlphaFoldDB" id="A0A6P8B0B0"/>
<evidence type="ECO:0000256" key="1">
    <source>
        <dbReference type="SAM" id="MobiDB-lite"/>
    </source>
</evidence>
<keyword evidence="2" id="KW-1133">Transmembrane helix</keyword>
<dbReference type="KEGG" id="pgri:PgNI_07860"/>
<organism evidence="3 4">
    <name type="scientific">Pyricularia grisea</name>
    <name type="common">Crabgrass-specific blast fungus</name>
    <name type="synonym">Magnaporthe grisea</name>
    <dbReference type="NCBI Taxonomy" id="148305"/>
    <lineage>
        <taxon>Eukaryota</taxon>
        <taxon>Fungi</taxon>
        <taxon>Dikarya</taxon>
        <taxon>Ascomycota</taxon>
        <taxon>Pezizomycotina</taxon>
        <taxon>Sordariomycetes</taxon>
        <taxon>Sordariomycetidae</taxon>
        <taxon>Magnaporthales</taxon>
        <taxon>Pyriculariaceae</taxon>
        <taxon>Pyricularia</taxon>
    </lineage>
</organism>
<keyword evidence="2" id="KW-0812">Transmembrane</keyword>